<sequence>MHDVIGLTSIYSFNPYRKGGAGSEPAPNPKPQTRRCNGLPPVAQVGDIASGSPTFNVWFHGLFAEHTCGAMYVGLTHTLITPTEVRLAGRCNEGPVFTREEDVSGASGLAAGEQENVIPFADGQRRSDNGLAARDAGAAEWPPRAAQSGGALDHPAVEPAVARKGRQRGSSESRSSHQHVRAKVWTVRRLLWSRAERGGASGTQPRARRTSRGMRGATPKKTLPVVDEGECSEFAGAVGISDLDGSTSSSWEPPGKAAKRPRRADVERLIPLPPGAKKPRARDMRRQVAESRTTSTEPISPSPIMGSSRMIPRHDSSVKRVIFASLTLSSRGVWSKQCFESLYGNNILKFSDAKIISTRALIGRLNALNIFSHRTSVRLRWTRHQFTLCYLQLFRYNTRWSFSGYARQRESHTLPDNTICSEVCHEEIYGTGLGVTVTLFGRSNYDSLNTLSPASILLYFPFGRQRASNREYSDWRLERLVRNEP</sequence>
<evidence type="ECO:0000256" key="1">
    <source>
        <dbReference type="SAM" id="MobiDB-lite"/>
    </source>
</evidence>
<keyword evidence="3" id="KW-1185">Reference proteome</keyword>
<gene>
    <name evidence="2" type="ORF">WN48_11353</name>
</gene>
<feature type="compositionally biased region" description="Polar residues" evidence="1">
    <location>
        <begin position="290"/>
        <end position="299"/>
    </location>
</feature>
<organism evidence="2 3">
    <name type="scientific">Eufriesea mexicana</name>
    <dbReference type="NCBI Taxonomy" id="516756"/>
    <lineage>
        <taxon>Eukaryota</taxon>
        <taxon>Metazoa</taxon>
        <taxon>Ecdysozoa</taxon>
        <taxon>Arthropoda</taxon>
        <taxon>Hexapoda</taxon>
        <taxon>Insecta</taxon>
        <taxon>Pterygota</taxon>
        <taxon>Neoptera</taxon>
        <taxon>Endopterygota</taxon>
        <taxon>Hymenoptera</taxon>
        <taxon>Apocrita</taxon>
        <taxon>Aculeata</taxon>
        <taxon>Apoidea</taxon>
        <taxon>Anthophila</taxon>
        <taxon>Apidae</taxon>
        <taxon>Eufriesea</taxon>
    </lineage>
</organism>
<dbReference type="EMBL" id="KQ761020">
    <property type="protein sequence ID" value="OAD58392.1"/>
    <property type="molecule type" value="Genomic_DNA"/>
</dbReference>
<name>A0A310SS78_9HYME</name>
<accession>A0A310SS78</accession>
<reference evidence="2 3" key="1">
    <citation type="submission" date="2015-07" db="EMBL/GenBank/DDBJ databases">
        <title>The genome of Eufriesea mexicana.</title>
        <authorList>
            <person name="Pan H."/>
            <person name="Kapheim K."/>
        </authorList>
    </citation>
    <scope>NUCLEOTIDE SEQUENCE [LARGE SCALE GENOMIC DNA]</scope>
    <source>
        <strain evidence="2">0111107269</strain>
        <tissue evidence="2">Whole body</tissue>
    </source>
</reference>
<dbReference type="Proteomes" id="UP000250275">
    <property type="component" value="Unassembled WGS sequence"/>
</dbReference>
<protein>
    <submittedName>
        <fullName evidence="2">Uncharacterized protein</fullName>
    </submittedName>
</protein>
<proteinExistence type="predicted"/>
<feature type="region of interest" description="Disordered" evidence="1">
    <location>
        <begin position="119"/>
        <end position="181"/>
    </location>
</feature>
<evidence type="ECO:0000313" key="2">
    <source>
        <dbReference type="EMBL" id="OAD58392.1"/>
    </source>
</evidence>
<feature type="region of interest" description="Disordered" evidence="1">
    <location>
        <begin position="244"/>
        <end position="310"/>
    </location>
</feature>
<dbReference type="AlphaFoldDB" id="A0A310SS78"/>
<feature type="region of interest" description="Disordered" evidence="1">
    <location>
        <begin position="196"/>
        <end position="222"/>
    </location>
</feature>
<evidence type="ECO:0000313" key="3">
    <source>
        <dbReference type="Proteomes" id="UP000250275"/>
    </source>
</evidence>